<name>A0ABT0K3C8_9ACTN</name>
<dbReference type="InterPro" id="IPR027417">
    <property type="entry name" value="P-loop_NTPase"/>
</dbReference>
<protein>
    <recommendedName>
        <fullName evidence="4">Thymidylate kinase</fullName>
    </recommendedName>
</protein>
<dbReference type="RefSeq" id="WP_248826402.1">
    <property type="nucleotide sequence ID" value="NZ_JALKFT010000030.1"/>
</dbReference>
<organism evidence="2 3">
    <name type="scientific">Frankia umida</name>
    <dbReference type="NCBI Taxonomy" id="573489"/>
    <lineage>
        <taxon>Bacteria</taxon>
        <taxon>Bacillati</taxon>
        <taxon>Actinomycetota</taxon>
        <taxon>Actinomycetes</taxon>
        <taxon>Frankiales</taxon>
        <taxon>Frankiaceae</taxon>
        <taxon>Frankia</taxon>
    </lineage>
</organism>
<evidence type="ECO:0008006" key="4">
    <source>
        <dbReference type="Google" id="ProtNLM"/>
    </source>
</evidence>
<dbReference type="Gene3D" id="3.40.50.300">
    <property type="entry name" value="P-loop containing nucleotide triphosphate hydrolases"/>
    <property type="match status" value="1"/>
</dbReference>
<evidence type="ECO:0000313" key="2">
    <source>
        <dbReference type="EMBL" id="MCK9878275.1"/>
    </source>
</evidence>
<sequence>MMTTGPKATAPMPVGPDPTPVRPWVTLEGINGVGKTYLADRAADQLGTRCVPLVELPDHDSDGLPGQVIHALHATGDHFLQTGHPRTETLLLAALQVHRHEATRLDPGQVVLEDRGPYSVAVYQAAVLCATASLDEAFATARTILDLLTQWRPLPTATLLVVDDPRLCRERFERRTGRRANPGEVVLMERVASLYDMFAAALPNPFAFEVLDRTQLDADACVHRIVAACERVASAPALEAR</sequence>
<dbReference type="SUPFAM" id="SSF52540">
    <property type="entry name" value="P-loop containing nucleoside triphosphate hydrolases"/>
    <property type="match status" value="1"/>
</dbReference>
<accession>A0ABT0K3C8</accession>
<keyword evidence="3" id="KW-1185">Reference proteome</keyword>
<feature type="region of interest" description="Disordered" evidence="1">
    <location>
        <begin position="1"/>
        <end position="20"/>
    </location>
</feature>
<proteinExistence type="predicted"/>
<dbReference type="Proteomes" id="UP001201873">
    <property type="component" value="Unassembled WGS sequence"/>
</dbReference>
<evidence type="ECO:0000256" key="1">
    <source>
        <dbReference type="SAM" id="MobiDB-lite"/>
    </source>
</evidence>
<dbReference type="EMBL" id="JALKFT010000030">
    <property type="protein sequence ID" value="MCK9878275.1"/>
    <property type="molecule type" value="Genomic_DNA"/>
</dbReference>
<gene>
    <name evidence="2" type="ORF">MXD59_21300</name>
</gene>
<reference evidence="2 3" key="1">
    <citation type="submission" date="2022-04" db="EMBL/GenBank/DDBJ databases">
        <title>Genome diversity in the genus Frankia.</title>
        <authorList>
            <person name="Carlos-Shanley C."/>
            <person name="Hahn D."/>
        </authorList>
    </citation>
    <scope>NUCLEOTIDE SEQUENCE [LARGE SCALE GENOMIC DNA]</scope>
    <source>
        <strain evidence="2 3">Ag45/Mut15</strain>
    </source>
</reference>
<evidence type="ECO:0000313" key="3">
    <source>
        <dbReference type="Proteomes" id="UP001201873"/>
    </source>
</evidence>
<comment type="caution">
    <text evidence="2">The sequence shown here is derived from an EMBL/GenBank/DDBJ whole genome shotgun (WGS) entry which is preliminary data.</text>
</comment>